<gene>
    <name evidence="2" type="ORF">JOC49_000456</name>
</gene>
<dbReference type="SUPFAM" id="SSF46894">
    <property type="entry name" value="C-terminal effector domain of the bipartite response regulators"/>
    <property type="match status" value="1"/>
</dbReference>
<evidence type="ECO:0000259" key="1">
    <source>
        <dbReference type="SMART" id="SM01043"/>
    </source>
</evidence>
<feature type="domain" description="Bacterial transcriptional activator" evidence="1">
    <location>
        <begin position="113"/>
        <end position="252"/>
    </location>
</feature>
<protein>
    <submittedName>
        <fullName evidence="2">DNA-binding SARP family transcriptional activator</fullName>
    </submittedName>
</protein>
<reference evidence="2 3" key="1">
    <citation type="submission" date="2021-01" db="EMBL/GenBank/DDBJ databases">
        <title>Genomic Encyclopedia of Type Strains, Phase IV (KMG-IV): sequencing the most valuable type-strain genomes for metagenomic binning, comparative biology and taxonomic classification.</title>
        <authorList>
            <person name="Goeker M."/>
        </authorList>
    </citation>
    <scope>NUCLEOTIDE SEQUENCE [LARGE SCALE GENOMIC DNA]</scope>
    <source>
        <strain evidence="2 3">DSM 24436</strain>
    </source>
</reference>
<dbReference type="InterPro" id="IPR016032">
    <property type="entry name" value="Sig_transdc_resp-reg_C-effctor"/>
</dbReference>
<sequence>MKALKNGAYRIYTLGEFEVIKDEDSLTGTAASSKKIWELYKFMLTNRTRKFTPETLNDQVWISESYSDPRVTLRRQMHRMRQLLKEDHLPETEWTIRFENGYYFWNPNLKVQIDSADFESFLTAENCNDPDVLSNCLKAISIYKGDYLPDLYEQHWVFSVRNYYRRLFLNALNDAVDTLYGLGDYSRILDLCQQAIQIDTYEERFHIEYMKALTAINRKKDALAHYDEITSFYYREMGLKPSEDFKNLYKLLVSTVPQRDTEDFIASLTAPETFENAFYVEPDIFKSICELEKRRNERDGKTFIVAVLRLTPLAKQHSLAREQYRIKHFTSHLMTHLRKGDSFTLWNQYQFLILIHGASESGLHAMMDRVIQNYEQPEYLSVDYVEAMPQTYR</sequence>
<dbReference type="InterPro" id="IPR011990">
    <property type="entry name" value="TPR-like_helical_dom_sf"/>
</dbReference>
<dbReference type="Gene3D" id="1.10.10.10">
    <property type="entry name" value="Winged helix-like DNA-binding domain superfamily/Winged helix DNA-binding domain"/>
    <property type="match status" value="1"/>
</dbReference>
<dbReference type="InterPro" id="IPR005158">
    <property type="entry name" value="BTAD"/>
</dbReference>
<dbReference type="PANTHER" id="PTHR35807">
    <property type="entry name" value="TRANSCRIPTIONAL REGULATOR REDD-RELATED"/>
    <property type="match status" value="1"/>
</dbReference>
<dbReference type="EMBL" id="JAFBDT010000002">
    <property type="protein sequence ID" value="MBM7560942.1"/>
    <property type="molecule type" value="Genomic_DNA"/>
</dbReference>
<dbReference type="SUPFAM" id="SSF48452">
    <property type="entry name" value="TPR-like"/>
    <property type="match status" value="1"/>
</dbReference>
<dbReference type="Pfam" id="PF03704">
    <property type="entry name" value="BTAD"/>
    <property type="match status" value="1"/>
</dbReference>
<accession>A0ABS2MNP5</accession>
<dbReference type="InterPro" id="IPR051677">
    <property type="entry name" value="AfsR-DnrI-RedD_regulator"/>
</dbReference>
<evidence type="ECO:0000313" key="2">
    <source>
        <dbReference type="EMBL" id="MBM7560942.1"/>
    </source>
</evidence>
<proteinExistence type="predicted"/>
<organism evidence="2 3">
    <name type="scientific">Fusibacter tunisiensis</name>
    <dbReference type="NCBI Taxonomy" id="1008308"/>
    <lineage>
        <taxon>Bacteria</taxon>
        <taxon>Bacillati</taxon>
        <taxon>Bacillota</taxon>
        <taxon>Clostridia</taxon>
        <taxon>Eubacteriales</taxon>
        <taxon>Eubacteriales Family XII. Incertae Sedis</taxon>
        <taxon>Fusibacter</taxon>
    </lineage>
</organism>
<dbReference type="RefSeq" id="WP_204661776.1">
    <property type="nucleotide sequence ID" value="NZ_JAFBDT010000002.1"/>
</dbReference>
<name>A0ABS2MNP5_9FIRM</name>
<evidence type="ECO:0000313" key="3">
    <source>
        <dbReference type="Proteomes" id="UP000767854"/>
    </source>
</evidence>
<keyword evidence="3" id="KW-1185">Reference proteome</keyword>
<dbReference type="InterPro" id="IPR036388">
    <property type="entry name" value="WH-like_DNA-bd_sf"/>
</dbReference>
<comment type="caution">
    <text evidence="2">The sequence shown here is derived from an EMBL/GenBank/DDBJ whole genome shotgun (WGS) entry which is preliminary data.</text>
</comment>
<dbReference type="Gene3D" id="1.25.40.10">
    <property type="entry name" value="Tetratricopeptide repeat domain"/>
    <property type="match status" value="1"/>
</dbReference>
<dbReference type="SMART" id="SM01043">
    <property type="entry name" value="BTAD"/>
    <property type="match status" value="1"/>
</dbReference>
<keyword evidence="2" id="KW-0238">DNA-binding</keyword>
<dbReference type="Proteomes" id="UP000767854">
    <property type="component" value="Unassembled WGS sequence"/>
</dbReference>
<dbReference type="PANTHER" id="PTHR35807:SF2">
    <property type="entry name" value="TRANSCRIPTIONAL ACTIVATOR DOMAIN"/>
    <property type="match status" value="1"/>
</dbReference>
<dbReference type="GO" id="GO:0003677">
    <property type="term" value="F:DNA binding"/>
    <property type="evidence" value="ECO:0007669"/>
    <property type="project" value="UniProtKB-KW"/>
</dbReference>